<feature type="region of interest" description="Disordered" evidence="1">
    <location>
        <begin position="152"/>
        <end position="217"/>
    </location>
</feature>
<evidence type="ECO:0000313" key="3">
    <source>
        <dbReference type="Proteomes" id="UP001066276"/>
    </source>
</evidence>
<protein>
    <submittedName>
        <fullName evidence="2">Uncharacterized protein</fullName>
    </submittedName>
</protein>
<dbReference type="Proteomes" id="UP001066276">
    <property type="component" value="Chromosome 2_1"/>
</dbReference>
<comment type="caution">
    <text evidence="2">The sequence shown here is derived from an EMBL/GenBank/DDBJ whole genome shotgun (WGS) entry which is preliminary data.</text>
</comment>
<sequence>MEQRESPGHGSGCVHSWSQYRLCHASEPFGEDACGARRGEQLKISDRAEAGSEPPLGAAAPGRGGGPGPRLSLARALGTGPCALGGDTGPAREESSGWTEPPSHACPGGRSTRLACGAGPLDWAEEIGRRWRGARLRLPPRSPDWYRERAGDMRWAGTGPGDGRGPVEGAEAIQGGGERKRRSGAEEETDPSFPPLKQLKQWKREPVTRPRPLRALP</sequence>
<reference evidence="2" key="1">
    <citation type="journal article" date="2022" name="bioRxiv">
        <title>Sequencing and chromosome-scale assembly of the giantPleurodeles waltlgenome.</title>
        <authorList>
            <person name="Brown T."/>
            <person name="Elewa A."/>
            <person name="Iarovenko S."/>
            <person name="Subramanian E."/>
            <person name="Araus A.J."/>
            <person name="Petzold A."/>
            <person name="Susuki M."/>
            <person name="Suzuki K.-i.T."/>
            <person name="Hayashi T."/>
            <person name="Toyoda A."/>
            <person name="Oliveira C."/>
            <person name="Osipova E."/>
            <person name="Leigh N.D."/>
            <person name="Simon A."/>
            <person name="Yun M.H."/>
        </authorList>
    </citation>
    <scope>NUCLEOTIDE SEQUENCE</scope>
    <source>
        <strain evidence="2">20211129_DDA</strain>
        <tissue evidence="2">Liver</tissue>
    </source>
</reference>
<evidence type="ECO:0000313" key="2">
    <source>
        <dbReference type="EMBL" id="KAJ1200385.1"/>
    </source>
</evidence>
<proteinExistence type="predicted"/>
<keyword evidence="3" id="KW-1185">Reference proteome</keyword>
<accession>A0AAV7VJK9</accession>
<evidence type="ECO:0000256" key="1">
    <source>
        <dbReference type="SAM" id="MobiDB-lite"/>
    </source>
</evidence>
<feature type="region of interest" description="Disordered" evidence="1">
    <location>
        <begin position="44"/>
        <end position="115"/>
    </location>
</feature>
<dbReference type="EMBL" id="JANPWB010000003">
    <property type="protein sequence ID" value="KAJ1200385.1"/>
    <property type="molecule type" value="Genomic_DNA"/>
</dbReference>
<dbReference type="AlphaFoldDB" id="A0AAV7VJK9"/>
<gene>
    <name evidence="2" type="ORF">NDU88_004209</name>
</gene>
<name>A0AAV7VJK9_PLEWA</name>
<organism evidence="2 3">
    <name type="scientific">Pleurodeles waltl</name>
    <name type="common">Iberian ribbed newt</name>
    <dbReference type="NCBI Taxonomy" id="8319"/>
    <lineage>
        <taxon>Eukaryota</taxon>
        <taxon>Metazoa</taxon>
        <taxon>Chordata</taxon>
        <taxon>Craniata</taxon>
        <taxon>Vertebrata</taxon>
        <taxon>Euteleostomi</taxon>
        <taxon>Amphibia</taxon>
        <taxon>Batrachia</taxon>
        <taxon>Caudata</taxon>
        <taxon>Salamandroidea</taxon>
        <taxon>Salamandridae</taxon>
        <taxon>Pleurodelinae</taxon>
        <taxon>Pleurodeles</taxon>
    </lineage>
</organism>